<evidence type="ECO:0000313" key="2">
    <source>
        <dbReference type="EMBL" id="KAJ3986423.1"/>
    </source>
</evidence>
<reference evidence="2" key="1">
    <citation type="submission" date="2022-08" db="EMBL/GenBank/DDBJ databases">
        <authorList>
            <consortium name="DOE Joint Genome Institute"/>
            <person name="Min B."/>
            <person name="Riley R."/>
            <person name="Sierra-Patev S."/>
            <person name="Naranjo-Ortiz M."/>
            <person name="Looney B."/>
            <person name="Konkel Z."/>
            <person name="Slot J.C."/>
            <person name="Sakamoto Y."/>
            <person name="Steenwyk J.L."/>
            <person name="Rokas A."/>
            <person name="Carro J."/>
            <person name="Camarero S."/>
            <person name="Ferreira P."/>
            <person name="Molpeceres G."/>
            <person name="Ruiz-Duenas F.J."/>
            <person name="Serrano A."/>
            <person name="Henrissat B."/>
            <person name="Drula E."/>
            <person name="Hughes K.W."/>
            <person name="Mata J.L."/>
            <person name="Ishikawa N.K."/>
            <person name="Vargas-Isla R."/>
            <person name="Ushijima S."/>
            <person name="Smith C.A."/>
            <person name="Ahrendt S."/>
            <person name="Andreopoulos W."/>
            <person name="He G."/>
            <person name="Labutti K."/>
            <person name="Lipzen A."/>
            <person name="Ng V."/>
            <person name="Sandor L."/>
            <person name="Barry K."/>
            <person name="Martinez A.T."/>
            <person name="Xiao Y."/>
            <person name="Gibbons J.G."/>
            <person name="Terashima K."/>
            <person name="Hibbett D.S."/>
            <person name="Grigoriev I.V."/>
        </authorList>
    </citation>
    <scope>NUCLEOTIDE SEQUENCE</scope>
    <source>
        <strain evidence="2">TFB7829</strain>
    </source>
</reference>
<keyword evidence="1" id="KW-0732">Signal</keyword>
<dbReference type="EMBL" id="MU801941">
    <property type="protein sequence ID" value="KAJ3986423.1"/>
    <property type="molecule type" value="Genomic_DNA"/>
</dbReference>
<evidence type="ECO:0000313" key="3">
    <source>
        <dbReference type="Proteomes" id="UP001163850"/>
    </source>
</evidence>
<comment type="caution">
    <text evidence="2">The sequence shown here is derived from an EMBL/GenBank/DDBJ whole genome shotgun (WGS) entry which is preliminary data.</text>
</comment>
<evidence type="ECO:0000256" key="1">
    <source>
        <dbReference type="SAM" id="SignalP"/>
    </source>
</evidence>
<protein>
    <submittedName>
        <fullName evidence="2">Uncharacterized protein</fullName>
    </submittedName>
</protein>
<sequence length="113" mass="12109">MRATASIILTSIVLAIVGPAMSVAIPSDPLLSKRAPGSSYHVDAYQDINCAGIKLGSLVPGQNLQTFHPEAHCALIVGDVPSTCVLFLLHDGDSHMYDKDLKARRHIDDIAFN</sequence>
<feature type="signal peptide" evidence="1">
    <location>
        <begin position="1"/>
        <end position="22"/>
    </location>
</feature>
<proteinExistence type="predicted"/>
<name>A0AA38Q3W3_9AGAR</name>
<gene>
    <name evidence="2" type="ORF">F5890DRAFT_1503835</name>
</gene>
<dbReference type="AlphaFoldDB" id="A0AA38Q3W3"/>
<feature type="chain" id="PRO_5041268139" evidence="1">
    <location>
        <begin position="23"/>
        <end position="113"/>
    </location>
</feature>
<feature type="non-terminal residue" evidence="2">
    <location>
        <position position="113"/>
    </location>
</feature>
<accession>A0AA38Q3W3</accession>
<dbReference type="Proteomes" id="UP001163850">
    <property type="component" value="Unassembled WGS sequence"/>
</dbReference>
<organism evidence="2 3">
    <name type="scientific">Lentinula detonsa</name>
    <dbReference type="NCBI Taxonomy" id="2804962"/>
    <lineage>
        <taxon>Eukaryota</taxon>
        <taxon>Fungi</taxon>
        <taxon>Dikarya</taxon>
        <taxon>Basidiomycota</taxon>
        <taxon>Agaricomycotina</taxon>
        <taxon>Agaricomycetes</taxon>
        <taxon>Agaricomycetidae</taxon>
        <taxon>Agaricales</taxon>
        <taxon>Marasmiineae</taxon>
        <taxon>Omphalotaceae</taxon>
        <taxon>Lentinula</taxon>
    </lineage>
</organism>